<reference evidence="2 3" key="1">
    <citation type="submission" date="2017-07" db="EMBL/GenBank/DDBJ databases">
        <title>Shotgun whole genome sequences of three halophilic bacterial isolates.</title>
        <authorList>
            <person name="Pozzo T."/>
            <person name="Higdon S.M."/>
            <person name="Quillaguaman J."/>
        </authorList>
    </citation>
    <scope>NUCLEOTIDE SEQUENCE [LARGE SCALE GENOMIC DNA]</scope>
    <source>
        <strain evidence="2 3">BU-1</strain>
    </source>
</reference>
<evidence type="ECO:0000256" key="1">
    <source>
        <dbReference type="SAM" id="SignalP"/>
    </source>
</evidence>
<feature type="signal peptide" evidence="1">
    <location>
        <begin position="1"/>
        <end position="22"/>
    </location>
</feature>
<evidence type="ECO:0008006" key="4">
    <source>
        <dbReference type="Google" id="ProtNLM"/>
    </source>
</evidence>
<gene>
    <name evidence="2" type="ORF">CFN03_10660</name>
</gene>
<dbReference type="EMBL" id="NPEZ01000005">
    <property type="protein sequence ID" value="OZT76595.1"/>
    <property type="molecule type" value="Genomic_DNA"/>
</dbReference>
<accession>A0A265E518</accession>
<organism evidence="2 3">
    <name type="scientific">Salinicoccus roseus</name>
    <dbReference type="NCBI Taxonomy" id="45670"/>
    <lineage>
        <taxon>Bacteria</taxon>
        <taxon>Bacillati</taxon>
        <taxon>Bacillota</taxon>
        <taxon>Bacilli</taxon>
        <taxon>Bacillales</taxon>
        <taxon>Staphylococcaceae</taxon>
        <taxon>Salinicoccus</taxon>
    </lineage>
</organism>
<evidence type="ECO:0000313" key="2">
    <source>
        <dbReference type="EMBL" id="OZT76595.1"/>
    </source>
</evidence>
<sequence length="59" mass="6125">MKKIISALVVSTILFGSFSVVNTSTAEASVVKAGYEEVGTFGKGSGYLPDGRPAPINVY</sequence>
<name>A0A265E518_9STAP</name>
<evidence type="ECO:0000313" key="3">
    <source>
        <dbReference type="Proteomes" id="UP000216682"/>
    </source>
</evidence>
<feature type="chain" id="PRO_5038346381" description="Phr family secreted Rap phosphatase inhibitor" evidence="1">
    <location>
        <begin position="23"/>
        <end position="59"/>
    </location>
</feature>
<dbReference type="RefSeq" id="WP_094907099.1">
    <property type="nucleotide sequence ID" value="NZ_BMCA01000003.1"/>
</dbReference>
<protein>
    <recommendedName>
        <fullName evidence="4">Phr family secreted Rap phosphatase inhibitor</fullName>
    </recommendedName>
</protein>
<comment type="caution">
    <text evidence="2">The sequence shown here is derived from an EMBL/GenBank/DDBJ whole genome shotgun (WGS) entry which is preliminary data.</text>
</comment>
<dbReference type="AlphaFoldDB" id="A0A265E518"/>
<dbReference type="Proteomes" id="UP000216682">
    <property type="component" value="Unassembled WGS sequence"/>
</dbReference>
<keyword evidence="1" id="KW-0732">Signal</keyword>
<proteinExistence type="predicted"/>